<evidence type="ECO:0000313" key="1">
    <source>
        <dbReference type="EMBL" id="GAG36812.1"/>
    </source>
</evidence>
<dbReference type="AlphaFoldDB" id="X0XN93"/>
<gene>
    <name evidence="1" type="ORF">S01H1_69039</name>
</gene>
<name>X0XN93_9ZZZZ</name>
<feature type="non-terminal residue" evidence="1">
    <location>
        <position position="1"/>
    </location>
</feature>
<sequence length="54" mass="6088">LPGSHQRSLGWITDRLYEIVPQGKRERKLKEAAASRIAYKRFSGVVTGVTKCDN</sequence>
<reference evidence="1" key="1">
    <citation type="journal article" date="2014" name="Front. Microbiol.">
        <title>High frequency of phylogenetically diverse reductive dehalogenase-homologous genes in deep subseafloor sedimentary metagenomes.</title>
        <authorList>
            <person name="Kawai M."/>
            <person name="Futagami T."/>
            <person name="Toyoda A."/>
            <person name="Takaki Y."/>
            <person name="Nishi S."/>
            <person name="Hori S."/>
            <person name="Arai W."/>
            <person name="Tsubouchi T."/>
            <person name="Morono Y."/>
            <person name="Uchiyama I."/>
            <person name="Ito T."/>
            <person name="Fujiyama A."/>
            <person name="Inagaki F."/>
            <person name="Takami H."/>
        </authorList>
    </citation>
    <scope>NUCLEOTIDE SEQUENCE</scope>
    <source>
        <strain evidence="1">Expedition CK06-06</strain>
    </source>
</reference>
<protein>
    <submittedName>
        <fullName evidence="1">Uncharacterized protein</fullName>
    </submittedName>
</protein>
<proteinExistence type="predicted"/>
<comment type="caution">
    <text evidence="1">The sequence shown here is derived from an EMBL/GenBank/DDBJ whole genome shotgun (WGS) entry which is preliminary data.</text>
</comment>
<organism evidence="1">
    <name type="scientific">marine sediment metagenome</name>
    <dbReference type="NCBI Taxonomy" id="412755"/>
    <lineage>
        <taxon>unclassified sequences</taxon>
        <taxon>metagenomes</taxon>
        <taxon>ecological metagenomes</taxon>
    </lineage>
</organism>
<accession>X0XN93</accession>
<dbReference type="EMBL" id="BARS01045810">
    <property type="protein sequence ID" value="GAG36812.1"/>
    <property type="molecule type" value="Genomic_DNA"/>
</dbReference>